<organism evidence="2">
    <name type="scientific">Sesamum latifolium</name>
    <dbReference type="NCBI Taxonomy" id="2727402"/>
    <lineage>
        <taxon>Eukaryota</taxon>
        <taxon>Viridiplantae</taxon>
        <taxon>Streptophyta</taxon>
        <taxon>Embryophyta</taxon>
        <taxon>Tracheophyta</taxon>
        <taxon>Spermatophyta</taxon>
        <taxon>Magnoliopsida</taxon>
        <taxon>eudicotyledons</taxon>
        <taxon>Gunneridae</taxon>
        <taxon>Pentapetalae</taxon>
        <taxon>asterids</taxon>
        <taxon>lamiids</taxon>
        <taxon>Lamiales</taxon>
        <taxon>Pedaliaceae</taxon>
        <taxon>Sesamum</taxon>
    </lineage>
</organism>
<feature type="compositionally biased region" description="Basic and acidic residues" evidence="1">
    <location>
        <begin position="34"/>
        <end position="48"/>
    </location>
</feature>
<dbReference type="AlphaFoldDB" id="A0AAW2UDW7"/>
<comment type="caution">
    <text evidence="2">The sequence shown here is derived from an EMBL/GenBank/DDBJ whole genome shotgun (WGS) entry which is preliminary data.</text>
</comment>
<feature type="region of interest" description="Disordered" evidence="1">
    <location>
        <begin position="1"/>
        <end position="57"/>
    </location>
</feature>
<proteinExistence type="predicted"/>
<reference evidence="2" key="2">
    <citation type="journal article" date="2024" name="Plant">
        <title>Genomic evolution and insights into agronomic trait innovations of Sesamum species.</title>
        <authorList>
            <person name="Miao H."/>
            <person name="Wang L."/>
            <person name="Qu L."/>
            <person name="Liu H."/>
            <person name="Sun Y."/>
            <person name="Le M."/>
            <person name="Wang Q."/>
            <person name="Wei S."/>
            <person name="Zheng Y."/>
            <person name="Lin W."/>
            <person name="Duan Y."/>
            <person name="Cao H."/>
            <person name="Xiong S."/>
            <person name="Wang X."/>
            <person name="Wei L."/>
            <person name="Li C."/>
            <person name="Ma Q."/>
            <person name="Ju M."/>
            <person name="Zhao R."/>
            <person name="Li G."/>
            <person name="Mu C."/>
            <person name="Tian Q."/>
            <person name="Mei H."/>
            <person name="Zhang T."/>
            <person name="Gao T."/>
            <person name="Zhang H."/>
        </authorList>
    </citation>
    <scope>NUCLEOTIDE SEQUENCE</scope>
    <source>
        <strain evidence="2">KEN1</strain>
    </source>
</reference>
<gene>
    <name evidence="2" type="ORF">Slati_3363700</name>
</gene>
<sequence length="57" mass="5908">MTREGGESTEDIVRSSGRPNGEWSGPVKGSGRGEIAKLDSEPSKHGSELDLISGGPL</sequence>
<evidence type="ECO:0000313" key="2">
    <source>
        <dbReference type="EMBL" id="KAL0415318.1"/>
    </source>
</evidence>
<accession>A0AAW2UDW7</accession>
<reference evidence="2" key="1">
    <citation type="submission" date="2020-06" db="EMBL/GenBank/DDBJ databases">
        <authorList>
            <person name="Li T."/>
            <person name="Hu X."/>
            <person name="Zhang T."/>
            <person name="Song X."/>
            <person name="Zhang H."/>
            <person name="Dai N."/>
            <person name="Sheng W."/>
            <person name="Hou X."/>
            <person name="Wei L."/>
        </authorList>
    </citation>
    <scope>NUCLEOTIDE SEQUENCE</scope>
    <source>
        <strain evidence="2">KEN1</strain>
        <tissue evidence="2">Leaf</tissue>
    </source>
</reference>
<name>A0AAW2UDW7_9LAMI</name>
<protein>
    <submittedName>
        <fullName evidence="2">Uncharacterized protein</fullName>
    </submittedName>
</protein>
<dbReference type="EMBL" id="JACGWN010000012">
    <property type="protein sequence ID" value="KAL0415318.1"/>
    <property type="molecule type" value="Genomic_DNA"/>
</dbReference>
<evidence type="ECO:0000256" key="1">
    <source>
        <dbReference type="SAM" id="MobiDB-lite"/>
    </source>
</evidence>